<keyword evidence="2" id="KW-1185">Reference proteome</keyword>
<sequence>MPSGMRPIGRILRRNPWSCKRSLGFPRPQHLRLQLSDKQFAEMRAALVEIIGVECHVIEA</sequence>
<proteinExistence type="predicted"/>
<comment type="caution">
    <text evidence="1">The sequence shown here is derived from an EMBL/GenBank/DDBJ whole genome shotgun (WGS) entry which is preliminary data.</text>
</comment>
<dbReference type="EMBL" id="JACHJW010000001">
    <property type="protein sequence ID" value="MBB4956538.1"/>
    <property type="molecule type" value="Genomic_DNA"/>
</dbReference>
<reference evidence="1 2" key="1">
    <citation type="submission" date="2020-08" db="EMBL/GenBank/DDBJ databases">
        <title>Sequencing the genomes of 1000 actinobacteria strains.</title>
        <authorList>
            <person name="Klenk H.-P."/>
        </authorList>
    </citation>
    <scope>NUCLEOTIDE SEQUENCE [LARGE SCALE GENOMIC DNA]</scope>
    <source>
        <strain evidence="1 2">DSM 45886</strain>
    </source>
</reference>
<organism evidence="1 2">
    <name type="scientific">Micromonospora polyrhachis</name>
    <dbReference type="NCBI Taxonomy" id="1282883"/>
    <lineage>
        <taxon>Bacteria</taxon>
        <taxon>Bacillati</taxon>
        <taxon>Actinomycetota</taxon>
        <taxon>Actinomycetes</taxon>
        <taxon>Micromonosporales</taxon>
        <taxon>Micromonosporaceae</taxon>
        <taxon>Micromonospora</taxon>
    </lineage>
</organism>
<accession>A0A7W7WMV0</accession>
<evidence type="ECO:0000313" key="2">
    <source>
        <dbReference type="Proteomes" id="UP000578819"/>
    </source>
</evidence>
<dbReference type="Proteomes" id="UP000578819">
    <property type="component" value="Unassembled WGS sequence"/>
</dbReference>
<gene>
    <name evidence="1" type="ORF">FHR38_000271</name>
</gene>
<name>A0A7W7WMV0_9ACTN</name>
<protein>
    <submittedName>
        <fullName evidence="1">Uncharacterized protein</fullName>
    </submittedName>
</protein>
<dbReference type="AlphaFoldDB" id="A0A7W7WMV0"/>
<evidence type="ECO:0000313" key="1">
    <source>
        <dbReference type="EMBL" id="MBB4956538.1"/>
    </source>
</evidence>